<sequence>MFNMSVFHCGTSYIISIFSEFHRLHICMCVNLRNTLICLVLSNF</sequence>
<reference evidence="1" key="1">
    <citation type="submission" date="2014-05" db="EMBL/GenBank/DDBJ databases">
        <authorList>
            <person name="Chronopoulou M."/>
        </authorList>
    </citation>
    <scope>NUCLEOTIDE SEQUENCE</scope>
    <source>
        <tissue evidence="1">Whole organism</tissue>
    </source>
</reference>
<name>A0A0K2TLD5_LEPSM</name>
<organism evidence="1">
    <name type="scientific">Lepeophtheirus salmonis</name>
    <name type="common">Salmon louse</name>
    <name type="synonym">Caligus salmonis</name>
    <dbReference type="NCBI Taxonomy" id="72036"/>
    <lineage>
        <taxon>Eukaryota</taxon>
        <taxon>Metazoa</taxon>
        <taxon>Ecdysozoa</taxon>
        <taxon>Arthropoda</taxon>
        <taxon>Crustacea</taxon>
        <taxon>Multicrustacea</taxon>
        <taxon>Hexanauplia</taxon>
        <taxon>Copepoda</taxon>
        <taxon>Siphonostomatoida</taxon>
        <taxon>Caligidae</taxon>
        <taxon>Lepeophtheirus</taxon>
    </lineage>
</organism>
<dbReference type="AlphaFoldDB" id="A0A0K2TLD5"/>
<dbReference type="EMBL" id="HACA01009492">
    <property type="protein sequence ID" value="CDW26853.1"/>
    <property type="molecule type" value="Transcribed_RNA"/>
</dbReference>
<evidence type="ECO:0000313" key="1">
    <source>
        <dbReference type="EMBL" id="CDW26853.1"/>
    </source>
</evidence>
<feature type="non-terminal residue" evidence="1">
    <location>
        <position position="44"/>
    </location>
</feature>
<proteinExistence type="predicted"/>
<accession>A0A0K2TLD5</accession>
<protein>
    <submittedName>
        <fullName evidence="1">Uncharacterized protein</fullName>
    </submittedName>
</protein>